<dbReference type="InterPro" id="IPR036410">
    <property type="entry name" value="HSP_DnaJ_Cys-rich_dom_sf"/>
</dbReference>
<gene>
    <name evidence="14" type="ORF">AAP_04558</name>
</gene>
<evidence type="ECO:0000256" key="9">
    <source>
        <dbReference type="ARBA" id="ARBA00072890"/>
    </source>
</evidence>
<keyword evidence="4 10" id="KW-0863">Zinc-finger</keyword>
<dbReference type="CDD" id="cd10719">
    <property type="entry name" value="DnaJ_zf"/>
    <property type="match status" value="1"/>
</dbReference>
<dbReference type="SUPFAM" id="SSF46565">
    <property type="entry name" value="Chaperone J-domain"/>
    <property type="match status" value="1"/>
</dbReference>
<evidence type="ECO:0000256" key="6">
    <source>
        <dbReference type="ARBA" id="ARBA00022946"/>
    </source>
</evidence>
<dbReference type="GO" id="GO:0001671">
    <property type="term" value="F:ATPase activator activity"/>
    <property type="evidence" value="ECO:0007669"/>
    <property type="project" value="EnsemblFungi"/>
</dbReference>
<evidence type="ECO:0000313" key="14">
    <source>
        <dbReference type="EMBL" id="KZZ89073.1"/>
    </source>
</evidence>
<dbReference type="GO" id="GO:0008270">
    <property type="term" value="F:zinc ion binding"/>
    <property type="evidence" value="ECO:0007669"/>
    <property type="project" value="UniProtKB-KW"/>
</dbReference>
<dbReference type="OrthoDB" id="10256793at2759"/>
<dbReference type="InterPro" id="IPR002939">
    <property type="entry name" value="DnaJ_C"/>
</dbReference>
<dbReference type="Gene3D" id="2.60.260.20">
    <property type="entry name" value="Urease metallochaperone UreE, N-terminal domain"/>
    <property type="match status" value="2"/>
</dbReference>
<dbReference type="InterPro" id="IPR018253">
    <property type="entry name" value="DnaJ_domain_CS"/>
</dbReference>
<feature type="domain" description="CR-type" evidence="13">
    <location>
        <begin position="245"/>
        <end position="325"/>
    </location>
</feature>
<dbReference type="GO" id="GO:0006515">
    <property type="term" value="P:protein quality control for misfolded or incompletely synthesized proteins"/>
    <property type="evidence" value="ECO:0007669"/>
    <property type="project" value="EnsemblFungi"/>
</dbReference>
<dbReference type="InterPro" id="IPR008971">
    <property type="entry name" value="HSP40/DnaJ_pept-bd"/>
</dbReference>
<keyword evidence="7" id="KW-0496">Mitochondrion</keyword>
<dbReference type="GO" id="GO:0042026">
    <property type="term" value="P:protein refolding"/>
    <property type="evidence" value="ECO:0007669"/>
    <property type="project" value="EnsemblFungi"/>
</dbReference>
<keyword evidence="5 10" id="KW-0862">Zinc</keyword>
<dbReference type="GO" id="GO:0031072">
    <property type="term" value="F:heat shock protein binding"/>
    <property type="evidence" value="ECO:0007669"/>
    <property type="project" value="InterPro"/>
</dbReference>
<evidence type="ECO:0000256" key="4">
    <source>
        <dbReference type="ARBA" id="ARBA00022771"/>
    </source>
</evidence>
<dbReference type="Pfam" id="PF00684">
    <property type="entry name" value="DnaJ_CXXCXGXG"/>
    <property type="match status" value="1"/>
</dbReference>
<organism evidence="14 15">
    <name type="scientific">Ascosphaera apis ARSEF 7405</name>
    <dbReference type="NCBI Taxonomy" id="392613"/>
    <lineage>
        <taxon>Eukaryota</taxon>
        <taxon>Fungi</taxon>
        <taxon>Dikarya</taxon>
        <taxon>Ascomycota</taxon>
        <taxon>Pezizomycotina</taxon>
        <taxon>Eurotiomycetes</taxon>
        <taxon>Eurotiomycetidae</taxon>
        <taxon>Onygenales</taxon>
        <taxon>Ascosphaeraceae</taxon>
        <taxon>Ascosphaera</taxon>
    </lineage>
</organism>
<evidence type="ECO:0000256" key="10">
    <source>
        <dbReference type="PROSITE-ProRule" id="PRU00546"/>
    </source>
</evidence>
<comment type="caution">
    <text evidence="14">The sequence shown here is derived from an EMBL/GenBank/DDBJ whole genome shotgun (WGS) entry which is preliminary data.</text>
</comment>
<dbReference type="FunFam" id="1.10.287.110:FF:000053">
    <property type="entry name" value="Putative Mitochondrial DnaJ chaperone"/>
    <property type="match status" value="1"/>
</dbReference>
<evidence type="ECO:0000256" key="1">
    <source>
        <dbReference type="ARBA" id="ARBA00004173"/>
    </source>
</evidence>
<dbReference type="SUPFAM" id="SSF57938">
    <property type="entry name" value="DnaJ/Hsp40 cysteine-rich domain"/>
    <property type="match status" value="1"/>
</dbReference>
<dbReference type="GO" id="GO:0051082">
    <property type="term" value="F:unfolded protein binding"/>
    <property type="evidence" value="ECO:0007669"/>
    <property type="project" value="EnsemblFungi"/>
</dbReference>
<sequence length="539" mass="57160">MNGTPSTLPIVAGRFALSASRRSAVKCASIRPCQSQRLFQTDNAPKHHTRRPALKQSESSQFRQNTPWAKTFHTTRHLCAQKNPYSVLGVDKNASAAEIKKAYYGLAKKFHPDTNKDPGAKDKFAEAQSAYELLSDPEKKKAFDSYGSSAFDQNGNFHPGAAGGGGNPFAGGGFGGAGFDGFGGFGGFGSGGFSSTINFDDLFNAFAGGGRGRSRTRGGQYASTVTHGDDIEVQTNISFMDAAKGTTKDIHITPLVSCGTCKGSGLKPGKKKVECRSCQGTGSQVHIMNGFQLASTCTSCGGSGSSVPRGHECSDCRGQGVMKQAKKVSVHIPGGVEDGMRLAVAGEGDMPAGATETKKRPGDLYVFIRVSPDPRFSRSGADVLHTATIPLTTALLGGEVRVPTLNGDVKVRVATGTGTGDKITLPGLGMRQLGGRRENGDMRVEFKVAMPKYLSPNERTILEVLADEMGDKTAKREMNIKEKLGADMPKDATESHQKENFLKSAWQKLMGTYDGKEDSSKDANKDDSKKGSGNNSKSS</sequence>
<keyword evidence="8" id="KW-0143">Chaperone</keyword>
<dbReference type="Pfam" id="PF00226">
    <property type="entry name" value="DnaJ"/>
    <property type="match status" value="1"/>
</dbReference>
<dbReference type="Gene3D" id="2.10.230.10">
    <property type="entry name" value="Heat shock protein DnaJ, cysteine-rich domain"/>
    <property type="match status" value="1"/>
</dbReference>
<dbReference type="PRINTS" id="PR00625">
    <property type="entry name" value="JDOMAIN"/>
</dbReference>
<feature type="domain" description="J" evidence="12">
    <location>
        <begin position="83"/>
        <end position="147"/>
    </location>
</feature>
<evidence type="ECO:0000256" key="8">
    <source>
        <dbReference type="ARBA" id="ARBA00023186"/>
    </source>
</evidence>
<evidence type="ECO:0000256" key="11">
    <source>
        <dbReference type="SAM" id="MobiDB-lite"/>
    </source>
</evidence>
<keyword evidence="15" id="KW-1185">Reference proteome</keyword>
<keyword evidence="3" id="KW-0677">Repeat</keyword>
<feature type="region of interest" description="Disordered" evidence="11">
    <location>
        <begin position="38"/>
        <end position="64"/>
    </location>
</feature>
<evidence type="ECO:0000256" key="5">
    <source>
        <dbReference type="ARBA" id="ARBA00022833"/>
    </source>
</evidence>
<dbReference type="GO" id="GO:0005524">
    <property type="term" value="F:ATP binding"/>
    <property type="evidence" value="ECO:0007669"/>
    <property type="project" value="InterPro"/>
</dbReference>
<accession>A0A162I609</accession>
<dbReference type="FunFam" id="2.10.230.10:FF:000001">
    <property type="entry name" value="DnaJ subfamily A member 2"/>
    <property type="match status" value="1"/>
</dbReference>
<dbReference type="Gene3D" id="1.10.287.110">
    <property type="entry name" value="DnaJ domain"/>
    <property type="match status" value="1"/>
</dbReference>
<dbReference type="CDD" id="cd10747">
    <property type="entry name" value="DnaJ_C"/>
    <property type="match status" value="1"/>
</dbReference>
<dbReference type="HAMAP" id="MF_01152">
    <property type="entry name" value="DnaJ"/>
    <property type="match status" value="1"/>
</dbReference>
<dbReference type="FunFam" id="2.60.260.20:FF:000005">
    <property type="entry name" value="Chaperone protein dnaJ 1, mitochondrial"/>
    <property type="match status" value="1"/>
</dbReference>
<feature type="compositionally biased region" description="Basic and acidic residues" evidence="11">
    <location>
        <begin position="514"/>
        <end position="530"/>
    </location>
</feature>
<dbReference type="SUPFAM" id="SSF49493">
    <property type="entry name" value="HSP40/DnaJ peptide-binding domain"/>
    <property type="match status" value="2"/>
</dbReference>
<protein>
    <recommendedName>
        <fullName evidence="9">DnaJ homolog 1, mitochondrial</fullName>
    </recommendedName>
</protein>
<evidence type="ECO:0000256" key="7">
    <source>
        <dbReference type="ARBA" id="ARBA00023128"/>
    </source>
</evidence>
<dbReference type="PROSITE" id="PS51188">
    <property type="entry name" value="ZF_CR"/>
    <property type="match status" value="1"/>
</dbReference>
<dbReference type="GO" id="GO:0006458">
    <property type="term" value="P:'de novo' protein folding"/>
    <property type="evidence" value="ECO:0007669"/>
    <property type="project" value="EnsemblFungi"/>
</dbReference>
<reference evidence="14 15" key="1">
    <citation type="journal article" date="2016" name="Genome Biol. Evol.">
        <title>Divergent and convergent evolution of fungal pathogenicity.</title>
        <authorList>
            <person name="Shang Y."/>
            <person name="Xiao G."/>
            <person name="Zheng P."/>
            <person name="Cen K."/>
            <person name="Zhan S."/>
            <person name="Wang C."/>
        </authorList>
    </citation>
    <scope>NUCLEOTIDE SEQUENCE [LARGE SCALE GENOMIC DNA]</scope>
    <source>
        <strain evidence="14 15">ARSEF 7405</strain>
    </source>
</reference>
<keyword evidence="6" id="KW-0809">Transit peptide</keyword>
<proteinExistence type="inferred from homology"/>
<dbReference type="InterPro" id="IPR012724">
    <property type="entry name" value="DnaJ"/>
</dbReference>
<keyword evidence="2 10" id="KW-0479">Metal-binding</keyword>
<feature type="compositionally biased region" description="Basic and acidic residues" evidence="11">
    <location>
        <begin position="481"/>
        <end position="501"/>
    </location>
</feature>
<dbReference type="PROSITE" id="PS00636">
    <property type="entry name" value="DNAJ_1"/>
    <property type="match status" value="1"/>
</dbReference>
<feature type="region of interest" description="Disordered" evidence="11">
    <location>
        <begin position="481"/>
        <end position="539"/>
    </location>
</feature>
<name>A0A162I609_9EURO</name>
<comment type="subcellular location">
    <subcellularLocation>
        <location evidence="1">Mitochondrion</location>
    </subcellularLocation>
</comment>
<dbReference type="InterPro" id="IPR001305">
    <property type="entry name" value="HSP_DnaJ_Cys-rich_dom"/>
</dbReference>
<evidence type="ECO:0000256" key="3">
    <source>
        <dbReference type="ARBA" id="ARBA00022737"/>
    </source>
</evidence>
<dbReference type="PANTHER" id="PTHR43096:SF52">
    <property type="entry name" value="DNAJ HOMOLOG 1, MITOCHONDRIAL-RELATED"/>
    <property type="match status" value="1"/>
</dbReference>
<dbReference type="Proteomes" id="UP000242877">
    <property type="component" value="Unassembled WGS sequence"/>
</dbReference>
<dbReference type="PROSITE" id="PS50076">
    <property type="entry name" value="DNAJ_2"/>
    <property type="match status" value="1"/>
</dbReference>
<dbReference type="VEuPathDB" id="FungiDB:AAP_04558"/>
<dbReference type="InterPro" id="IPR001623">
    <property type="entry name" value="DnaJ_domain"/>
</dbReference>
<dbReference type="PANTHER" id="PTHR43096">
    <property type="entry name" value="DNAJ HOMOLOG 1, MITOCHONDRIAL-RELATED"/>
    <property type="match status" value="1"/>
</dbReference>
<dbReference type="CDD" id="cd06257">
    <property type="entry name" value="DnaJ"/>
    <property type="match status" value="1"/>
</dbReference>
<dbReference type="GO" id="GO:0005759">
    <property type="term" value="C:mitochondrial matrix"/>
    <property type="evidence" value="ECO:0007669"/>
    <property type="project" value="EnsemblFungi"/>
</dbReference>
<evidence type="ECO:0000259" key="13">
    <source>
        <dbReference type="PROSITE" id="PS51188"/>
    </source>
</evidence>
<dbReference type="Pfam" id="PF01556">
    <property type="entry name" value="DnaJ_C"/>
    <property type="match status" value="1"/>
</dbReference>
<dbReference type="EMBL" id="AZGZ01000022">
    <property type="protein sequence ID" value="KZZ89073.1"/>
    <property type="molecule type" value="Genomic_DNA"/>
</dbReference>
<dbReference type="InterPro" id="IPR036869">
    <property type="entry name" value="J_dom_sf"/>
</dbReference>
<evidence type="ECO:0000256" key="2">
    <source>
        <dbReference type="ARBA" id="ARBA00022723"/>
    </source>
</evidence>
<evidence type="ECO:0000313" key="15">
    <source>
        <dbReference type="Proteomes" id="UP000242877"/>
    </source>
</evidence>
<dbReference type="SMART" id="SM00271">
    <property type="entry name" value="DnaJ"/>
    <property type="match status" value="1"/>
</dbReference>
<feature type="zinc finger region" description="CR-type" evidence="10">
    <location>
        <begin position="245"/>
        <end position="325"/>
    </location>
</feature>
<dbReference type="AlphaFoldDB" id="A0A162I609"/>
<evidence type="ECO:0000259" key="12">
    <source>
        <dbReference type="PROSITE" id="PS50076"/>
    </source>
</evidence>
<dbReference type="GO" id="GO:0009408">
    <property type="term" value="P:response to heat"/>
    <property type="evidence" value="ECO:0007669"/>
    <property type="project" value="EnsemblFungi"/>
</dbReference>